<organism evidence="1">
    <name type="scientific">marine metagenome</name>
    <dbReference type="NCBI Taxonomy" id="408172"/>
    <lineage>
        <taxon>unclassified sequences</taxon>
        <taxon>metagenomes</taxon>
        <taxon>ecological metagenomes</taxon>
    </lineage>
</organism>
<dbReference type="EMBL" id="UINC01044844">
    <property type="protein sequence ID" value="SVB50840.1"/>
    <property type="molecule type" value="Genomic_DNA"/>
</dbReference>
<name>A0A382EJH0_9ZZZZ</name>
<proteinExistence type="predicted"/>
<evidence type="ECO:0000313" key="1">
    <source>
        <dbReference type="EMBL" id="SVB50840.1"/>
    </source>
</evidence>
<dbReference type="AlphaFoldDB" id="A0A382EJH0"/>
<accession>A0A382EJH0</accession>
<reference evidence="1" key="1">
    <citation type="submission" date="2018-05" db="EMBL/GenBank/DDBJ databases">
        <authorList>
            <person name="Lanie J.A."/>
            <person name="Ng W.-L."/>
            <person name="Kazmierczak K.M."/>
            <person name="Andrzejewski T.M."/>
            <person name="Davidsen T.M."/>
            <person name="Wayne K.J."/>
            <person name="Tettelin H."/>
            <person name="Glass J.I."/>
            <person name="Rusch D."/>
            <person name="Podicherti R."/>
            <person name="Tsui H.-C.T."/>
            <person name="Winkler M.E."/>
        </authorList>
    </citation>
    <scope>NUCLEOTIDE SEQUENCE</scope>
</reference>
<sequence>VGHLGELDVQWSAIIPSQGAYHPVGTHQRQQRVSPQTVAGHREHVTFFQRRLESCEHL</sequence>
<gene>
    <name evidence="1" type="ORF">METZ01_LOCUS203694</name>
</gene>
<protein>
    <submittedName>
        <fullName evidence="1">Uncharacterized protein</fullName>
    </submittedName>
</protein>
<feature type="non-terminal residue" evidence="1">
    <location>
        <position position="1"/>
    </location>
</feature>